<organism evidence="1 2">
    <name type="scientific">Seohaeicola saemankumensis</name>
    <dbReference type="NCBI Taxonomy" id="481181"/>
    <lineage>
        <taxon>Bacteria</taxon>
        <taxon>Pseudomonadati</taxon>
        <taxon>Pseudomonadota</taxon>
        <taxon>Alphaproteobacteria</taxon>
        <taxon>Rhodobacterales</taxon>
        <taxon>Roseobacteraceae</taxon>
        <taxon>Seohaeicola</taxon>
    </lineage>
</organism>
<dbReference type="EMBL" id="JBHTKR010000010">
    <property type="protein sequence ID" value="MFD1196637.1"/>
    <property type="molecule type" value="Genomic_DNA"/>
</dbReference>
<dbReference type="InterPro" id="IPR032710">
    <property type="entry name" value="NTF2-like_dom_sf"/>
</dbReference>
<sequence length="143" mass="16026">MNNIEKIVRQFHESWDLRDPERGAAVIAPDCQFEDVARGESQIGPDGYRVDYHRWRAAFPDGEVKVVNVITGGDGPDGWAVVEFLNRGTQKGVLHSSLGEFPPSGRRMEVRYCSVMRVQDGKVVEGRDYYDSASIARQLGLVD</sequence>
<gene>
    <name evidence="1" type="ORF">ACFQ3C_18375</name>
</gene>
<evidence type="ECO:0000313" key="2">
    <source>
        <dbReference type="Proteomes" id="UP001597151"/>
    </source>
</evidence>
<proteinExistence type="predicted"/>
<accession>A0ABW3TJ59</accession>
<dbReference type="PANTHER" id="PTHR38436:SF1">
    <property type="entry name" value="ESTER CYCLASE"/>
    <property type="match status" value="1"/>
</dbReference>
<comment type="caution">
    <text evidence="1">The sequence shown here is derived from an EMBL/GenBank/DDBJ whole genome shotgun (WGS) entry which is preliminary data.</text>
</comment>
<dbReference type="Gene3D" id="3.10.450.50">
    <property type="match status" value="1"/>
</dbReference>
<dbReference type="Proteomes" id="UP001597151">
    <property type="component" value="Unassembled WGS sequence"/>
</dbReference>
<name>A0ABW3TJ59_9RHOB</name>
<protein>
    <submittedName>
        <fullName evidence="1">Ester cyclase</fullName>
    </submittedName>
</protein>
<evidence type="ECO:0000313" key="1">
    <source>
        <dbReference type="EMBL" id="MFD1196637.1"/>
    </source>
</evidence>
<dbReference type="Pfam" id="PF07366">
    <property type="entry name" value="SnoaL"/>
    <property type="match status" value="1"/>
</dbReference>
<dbReference type="PANTHER" id="PTHR38436">
    <property type="entry name" value="POLYKETIDE CYCLASE SNOAL-LIKE DOMAIN"/>
    <property type="match status" value="1"/>
</dbReference>
<dbReference type="SUPFAM" id="SSF54427">
    <property type="entry name" value="NTF2-like"/>
    <property type="match status" value="1"/>
</dbReference>
<reference evidence="2" key="1">
    <citation type="journal article" date="2019" name="Int. J. Syst. Evol. Microbiol.">
        <title>The Global Catalogue of Microorganisms (GCM) 10K type strain sequencing project: providing services to taxonomists for standard genome sequencing and annotation.</title>
        <authorList>
            <consortium name="The Broad Institute Genomics Platform"/>
            <consortium name="The Broad Institute Genome Sequencing Center for Infectious Disease"/>
            <person name="Wu L."/>
            <person name="Ma J."/>
        </authorList>
    </citation>
    <scope>NUCLEOTIDE SEQUENCE [LARGE SCALE GENOMIC DNA]</scope>
    <source>
        <strain evidence="2">CCUG 55328</strain>
    </source>
</reference>
<keyword evidence="2" id="KW-1185">Reference proteome</keyword>
<dbReference type="InterPro" id="IPR009959">
    <property type="entry name" value="Cyclase_SnoaL-like"/>
</dbReference>
<dbReference type="RefSeq" id="WP_380795015.1">
    <property type="nucleotide sequence ID" value="NZ_JBHTKR010000010.1"/>
</dbReference>